<dbReference type="RefSeq" id="WP_209676110.1">
    <property type="nucleotide sequence ID" value="NZ_JAGIOI010000001.1"/>
</dbReference>
<reference evidence="3 4" key="1">
    <citation type="submission" date="2021-03" db="EMBL/GenBank/DDBJ databases">
        <title>Sequencing the genomes of 1000 actinobacteria strains.</title>
        <authorList>
            <person name="Klenk H.-P."/>
        </authorList>
    </citation>
    <scope>NUCLEOTIDE SEQUENCE [LARGE SCALE GENOMIC DNA]</scope>
    <source>
        <strain evidence="3 4">DSM 16005</strain>
    </source>
</reference>
<evidence type="ECO:0000259" key="2">
    <source>
        <dbReference type="Pfam" id="PF07853"/>
    </source>
</evidence>
<organism evidence="3 4">
    <name type="scientific">Arthrobacter stackebrandtii</name>
    <dbReference type="NCBI Taxonomy" id="272161"/>
    <lineage>
        <taxon>Bacteria</taxon>
        <taxon>Bacillati</taxon>
        <taxon>Actinomycetota</taxon>
        <taxon>Actinomycetes</taxon>
        <taxon>Micrococcales</taxon>
        <taxon>Micrococcaceae</taxon>
        <taxon>Arthrobacter</taxon>
    </lineage>
</organism>
<accession>A0ABS4YR07</accession>
<feature type="transmembrane region" description="Helical" evidence="1">
    <location>
        <begin position="94"/>
        <end position="114"/>
    </location>
</feature>
<protein>
    <recommendedName>
        <fullName evidence="2">DUF1648 domain-containing protein</fullName>
    </recommendedName>
</protein>
<proteinExistence type="predicted"/>
<keyword evidence="1" id="KW-0812">Transmembrane</keyword>
<evidence type="ECO:0000313" key="4">
    <source>
        <dbReference type="Proteomes" id="UP000711614"/>
    </source>
</evidence>
<comment type="caution">
    <text evidence="3">The sequence shown here is derived from an EMBL/GenBank/DDBJ whole genome shotgun (WGS) entry which is preliminary data.</text>
</comment>
<name>A0ABS4YR07_9MICC</name>
<feature type="transmembrane region" description="Helical" evidence="1">
    <location>
        <begin position="179"/>
        <end position="200"/>
    </location>
</feature>
<dbReference type="InterPro" id="IPR012867">
    <property type="entry name" value="DUF1648"/>
</dbReference>
<evidence type="ECO:0000256" key="1">
    <source>
        <dbReference type="SAM" id="Phobius"/>
    </source>
</evidence>
<dbReference type="EMBL" id="JAGIOI010000001">
    <property type="protein sequence ID" value="MBP2411227.1"/>
    <property type="molecule type" value="Genomic_DNA"/>
</dbReference>
<dbReference type="Pfam" id="PF07853">
    <property type="entry name" value="DUF1648"/>
    <property type="match status" value="1"/>
</dbReference>
<keyword evidence="4" id="KW-1185">Reference proteome</keyword>
<sequence length="335" mass="34871">MSEIQQKTSVGRRLAAGLAGLIPLAAVVVSWLAWRDSLPAELASHWSGTGRPDGFMSQGAALSIALLLTGIPAAIALACSLVPSLRPAFLRGTVGFAGMVSGMGAGVWLISAGLTLRAGSAENAVLGWGLAALMASFLFGAVPYFIAPKPIFSTTRHEKRMPLGAQESGAWSQAITSKVMLWLPVGLIALTAAILIPAIAEGELSAVWVTAVTMSASVLATAMIAHMQVTVDWRGLRIVSTLGRIPLKRIKLEDIAAVEVTEIRPSEWGGWGYRIMPGRSAVVMGAGPGLIVTTTADKQFAVTVPDPDTAASLLLALRDREHDGGAHPGAAEQTV</sequence>
<feature type="transmembrane region" description="Helical" evidence="1">
    <location>
        <begin position="60"/>
        <end position="82"/>
    </location>
</feature>
<gene>
    <name evidence="3" type="ORF">JOF48_000026</name>
</gene>
<feature type="domain" description="DUF1648" evidence="2">
    <location>
        <begin position="24"/>
        <end position="68"/>
    </location>
</feature>
<feature type="transmembrane region" description="Helical" evidence="1">
    <location>
        <begin position="14"/>
        <end position="34"/>
    </location>
</feature>
<dbReference type="Proteomes" id="UP000711614">
    <property type="component" value="Unassembled WGS sequence"/>
</dbReference>
<evidence type="ECO:0000313" key="3">
    <source>
        <dbReference type="EMBL" id="MBP2411227.1"/>
    </source>
</evidence>
<keyword evidence="1" id="KW-0472">Membrane</keyword>
<keyword evidence="1" id="KW-1133">Transmembrane helix</keyword>
<feature type="transmembrane region" description="Helical" evidence="1">
    <location>
        <begin position="126"/>
        <end position="147"/>
    </location>
</feature>
<feature type="transmembrane region" description="Helical" evidence="1">
    <location>
        <begin position="206"/>
        <end position="227"/>
    </location>
</feature>